<dbReference type="SUPFAM" id="SSF57756">
    <property type="entry name" value="Retrovirus zinc finger-like domains"/>
    <property type="match status" value="1"/>
</dbReference>
<evidence type="ECO:0000313" key="5">
    <source>
        <dbReference type="EMBL" id="SJL17805.1"/>
    </source>
</evidence>
<feature type="region of interest" description="Disordered" evidence="3">
    <location>
        <begin position="153"/>
        <end position="260"/>
    </location>
</feature>
<feature type="domain" description="CCHC-type" evidence="4">
    <location>
        <begin position="61"/>
        <end position="75"/>
    </location>
</feature>
<dbReference type="GO" id="GO:0003676">
    <property type="term" value="F:nucleic acid binding"/>
    <property type="evidence" value="ECO:0007669"/>
    <property type="project" value="InterPro"/>
</dbReference>
<dbReference type="GO" id="GO:0006397">
    <property type="term" value="P:mRNA processing"/>
    <property type="evidence" value="ECO:0007669"/>
    <property type="project" value="UniProtKB-KW"/>
</dbReference>
<dbReference type="GO" id="GO:0008270">
    <property type="term" value="F:zinc ion binding"/>
    <property type="evidence" value="ECO:0007669"/>
    <property type="project" value="UniProtKB-KW"/>
</dbReference>
<feature type="compositionally biased region" description="Polar residues" evidence="3">
    <location>
        <begin position="167"/>
        <end position="176"/>
    </location>
</feature>
<dbReference type="PROSITE" id="PS50158">
    <property type="entry name" value="ZF_CCHC"/>
    <property type="match status" value="1"/>
</dbReference>
<feature type="compositionally biased region" description="Polar residues" evidence="3">
    <location>
        <begin position="282"/>
        <end position="293"/>
    </location>
</feature>
<dbReference type="EMBL" id="FUEG01000048">
    <property type="protein sequence ID" value="SJL17805.1"/>
    <property type="molecule type" value="Genomic_DNA"/>
</dbReference>
<evidence type="ECO:0000256" key="1">
    <source>
        <dbReference type="ARBA" id="ARBA00022664"/>
    </source>
</evidence>
<dbReference type="Gene3D" id="4.10.60.10">
    <property type="entry name" value="Zinc finger, CCHC-type"/>
    <property type="match status" value="1"/>
</dbReference>
<dbReference type="InterPro" id="IPR001878">
    <property type="entry name" value="Znf_CCHC"/>
</dbReference>
<feature type="compositionally biased region" description="Basic and acidic residues" evidence="3">
    <location>
        <begin position="177"/>
        <end position="190"/>
    </location>
</feature>
<dbReference type="AlphaFoldDB" id="A0A284SA16"/>
<organism evidence="5 6">
    <name type="scientific">Armillaria ostoyae</name>
    <name type="common">Armillaria root rot fungus</name>
    <dbReference type="NCBI Taxonomy" id="47428"/>
    <lineage>
        <taxon>Eukaryota</taxon>
        <taxon>Fungi</taxon>
        <taxon>Dikarya</taxon>
        <taxon>Basidiomycota</taxon>
        <taxon>Agaricomycotina</taxon>
        <taxon>Agaricomycetes</taxon>
        <taxon>Agaricomycetidae</taxon>
        <taxon>Agaricales</taxon>
        <taxon>Marasmiineae</taxon>
        <taxon>Physalacriaceae</taxon>
        <taxon>Armillaria</taxon>
    </lineage>
</organism>
<name>A0A284SA16_ARMOS</name>
<evidence type="ECO:0000259" key="4">
    <source>
        <dbReference type="PROSITE" id="PS50158"/>
    </source>
</evidence>
<sequence length="370" mass="41832">MKVSDSDYARIYYRALKRDAAIANIVAPPAKRGVVSENLPSRNNSRMERTPSRDTPRNMYCFGCGKDDHMLRQCPTVNERIEKGHIKKDEYGQLTHKDGTYIRRIRTETFEDAIRRTTMSSNLVTINMFKADSESEDEDEAYVDYFQMNEEADPEEEYNDDAYAYSDQVSVNAATRETSETRSRVKDRQNIPRGPLSSTSQRAKGVTKGVTKAAPTNPYGTRLNPNKNLSSEAQKGTGTRPSKKDNPPPAEPIPVDVRPSRMRDMPELEDIEMAEEMRPSIVGQNPGMTGTENTTEKKRGMRQPLIQQRYDTEGLMKTVLSAPVTIPIGEFMAYSAELRKQLMRELQNRTVKFSDTGKTDAADEAGDRHP</sequence>
<keyword evidence="2" id="KW-0479">Metal-binding</keyword>
<feature type="region of interest" description="Disordered" evidence="3">
    <location>
        <begin position="281"/>
        <end position="300"/>
    </location>
</feature>
<dbReference type="Proteomes" id="UP000219338">
    <property type="component" value="Unassembled WGS sequence"/>
</dbReference>
<protein>
    <recommendedName>
        <fullName evidence="4">CCHC-type domain-containing protein</fullName>
    </recommendedName>
</protein>
<keyword evidence="2" id="KW-0863">Zinc-finger</keyword>
<keyword evidence="6" id="KW-1185">Reference proteome</keyword>
<feature type="compositionally biased region" description="Polar residues" evidence="3">
    <location>
        <begin position="223"/>
        <end position="240"/>
    </location>
</feature>
<feature type="region of interest" description="Disordered" evidence="3">
    <location>
        <begin position="351"/>
        <end position="370"/>
    </location>
</feature>
<dbReference type="InterPro" id="IPR036875">
    <property type="entry name" value="Znf_CCHC_sf"/>
</dbReference>
<keyword evidence="2" id="KW-0862">Zinc</keyword>
<feature type="region of interest" description="Disordered" evidence="3">
    <location>
        <begin position="35"/>
        <end position="55"/>
    </location>
</feature>
<evidence type="ECO:0000313" key="6">
    <source>
        <dbReference type="Proteomes" id="UP000219338"/>
    </source>
</evidence>
<dbReference type="OrthoDB" id="2961286at2759"/>
<feature type="compositionally biased region" description="Basic and acidic residues" evidence="3">
    <location>
        <begin position="355"/>
        <end position="370"/>
    </location>
</feature>
<accession>A0A284SA16</accession>
<gene>
    <name evidence="5" type="ORF">ARMOST_21367</name>
</gene>
<reference evidence="6" key="1">
    <citation type="journal article" date="2017" name="Nat. Ecol. Evol.">
        <title>Genome expansion and lineage-specific genetic innovations in the forest pathogenic fungi Armillaria.</title>
        <authorList>
            <person name="Sipos G."/>
            <person name="Prasanna A.N."/>
            <person name="Walter M.C."/>
            <person name="O'Connor E."/>
            <person name="Balint B."/>
            <person name="Krizsan K."/>
            <person name="Kiss B."/>
            <person name="Hess J."/>
            <person name="Varga T."/>
            <person name="Slot J."/>
            <person name="Riley R."/>
            <person name="Boka B."/>
            <person name="Rigling D."/>
            <person name="Barry K."/>
            <person name="Lee J."/>
            <person name="Mihaltcheva S."/>
            <person name="LaButti K."/>
            <person name="Lipzen A."/>
            <person name="Waldron R."/>
            <person name="Moloney N.M."/>
            <person name="Sperisen C."/>
            <person name="Kredics L."/>
            <person name="Vagvoelgyi C."/>
            <person name="Patrignani A."/>
            <person name="Fitzpatrick D."/>
            <person name="Nagy I."/>
            <person name="Doyle S."/>
            <person name="Anderson J.B."/>
            <person name="Grigoriev I.V."/>
            <person name="Gueldener U."/>
            <person name="Muensterkoetter M."/>
            <person name="Nagy L.G."/>
        </authorList>
    </citation>
    <scope>NUCLEOTIDE SEQUENCE [LARGE SCALE GENOMIC DNA]</scope>
    <source>
        <strain evidence="6">C18/9</strain>
    </source>
</reference>
<keyword evidence="1" id="KW-0507">mRNA processing</keyword>
<feature type="compositionally biased region" description="Basic and acidic residues" evidence="3">
    <location>
        <begin position="45"/>
        <end position="55"/>
    </location>
</feature>
<evidence type="ECO:0000256" key="3">
    <source>
        <dbReference type="SAM" id="MobiDB-lite"/>
    </source>
</evidence>
<evidence type="ECO:0000256" key="2">
    <source>
        <dbReference type="PROSITE-ProRule" id="PRU00047"/>
    </source>
</evidence>
<proteinExistence type="predicted"/>